<dbReference type="RefSeq" id="WP_138470513.1">
    <property type="nucleotide sequence ID" value="NZ_JBGQQG010000007.1"/>
</dbReference>
<keyword evidence="1" id="KW-0969">Cilium</keyword>
<accession>A0A5R9C7W6</accession>
<dbReference type="AlphaFoldDB" id="A0A5R9C7W6"/>
<sequence length="140" mass="16260">MSNLKIGAGLMNQRINTQNTIRTIDRVLQHSKSTLSLYEDSYVEPIQPVREIRRSDQTSDLLKQPPTEKQINQWVLEAKEVMQRVNTQLTFKKHEGTGRILVELVDIESHEVLREIPPEKMLDIIAGIWEWSGLIIDRTE</sequence>
<organism evidence="1 2">
    <name type="scientific">Marinilactibacillus psychrotolerans</name>
    <dbReference type="NCBI Taxonomy" id="191770"/>
    <lineage>
        <taxon>Bacteria</taxon>
        <taxon>Bacillati</taxon>
        <taxon>Bacillota</taxon>
        <taxon>Bacilli</taxon>
        <taxon>Lactobacillales</taxon>
        <taxon>Carnobacteriaceae</taxon>
        <taxon>Marinilactibacillus</taxon>
    </lineage>
</organism>
<gene>
    <name evidence="1" type="ORF">FEZ48_01030</name>
</gene>
<name>A0A5R9C7W6_9LACT</name>
<reference evidence="1 2" key="1">
    <citation type="submission" date="2019-05" db="EMBL/GenBank/DDBJ databases">
        <title>The metagenome of a microbial culture collection derived from dairy environment covers the genomic content of the human microbiome.</title>
        <authorList>
            <person name="Roder T."/>
            <person name="Wuthrich D."/>
            <person name="Sattari Z."/>
            <person name="Von Ah U."/>
            <person name="Bar C."/>
            <person name="Ronchi F."/>
            <person name="Macpherson A.J."/>
            <person name="Ganal-Vonarburg S.C."/>
            <person name="Bruggmann R."/>
            <person name="Vergeres G."/>
        </authorList>
    </citation>
    <scope>NUCLEOTIDE SEQUENCE [LARGE SCALE GENOMIC DNA]</scope>
    <source>
        <strain evidence="1 2">FAM 24235</strain>
    </source>
</reference>
<keyword evidence="1" id="KW-0966">Cell projection</keyword>
<proteinExistence type="predicted"/>
<dbReference type="PANTHER" id="PTHR37166:SF1">
    <property type="entry name" value="PROTEIN FLAG"/>
    <property type="match status" value="1"/>
</dbReference>
<keyword evidence="1" id="KW-0282">Flagellum</keyword>
<dbReference type="InterPro" id="IPR035924">
    <property type="entry name" value="FlaG-like_sf"/>
</dbReference>
<dbReference type="PANTHER" id="PTHR37166">
    <property type="entry name" value="PROTEIN FLAG"/>
    <property type="match status" value="1"/>
</dbReference>
<evidence type="ECO:0000313" key="1">
    <source>
        <dbReference type="EMBL" id="TLQ09367.1"/>
    </source>
</evidence>
<dbReference type="STRING" id="191770.SAMN04488013_103184"/>
<evidence type="ECO:0000313" key="2">
    <source>
        <dbReference type="Proteomes" id="UP000307201"/>
    </source>
</evidence>
<dbReference type="InterPro" id="IPR005186">
    <property type="entry name" value="FlaG"/>
</dbReference>
<dbReference type="Pfam" id="PF03646">
    <property type="entry name" value="FlaG"/>
    <property type="match status" value="1"/>
</dbReference>
<dbReference type="SUPFAM" id="SSF160214">
    <property type="entry name" value="FlaG-like"/>
    <property type="match status" value="1"/>
</dbReference>
<comment type="caution">
    <text evidence="1">The sequence shown here is derived from an EMBL/GenBank/DDBJ whole genome shotgun (WGS) entry which is preliminary data.</text>
</comment>
<dbReference type="OrthoDB" id="9799867at2"/>
<dbReference type="Gene3D" id="3.30.160.170">
    <property type="entry name" value="FlaG-like"/>
    <property type="match status" value="1"/>
</dbReference>
<protein>
    <submittedName>
        <fullName evidence="1">Flagellar protein FlaG</fullName>
    </submittedName>
</protein>
<dbReference type="EMBL" id="VBTE01000002">
    <property type="protein sequence ID" value="TLQ09367.1"/>
    <property type="molecule type" value="Genomic_DNA"/>
</dbReference>
<dbReference type="Proteomes" id="UP000307201">
    <property type="component" value="Unassembled WGS sequence"/>
</dbReference>